<evidence type="ECO:0000256" key="1">
    <source>
        <dbReference type="SAM" id="SignalP"/>
    </source>
</evidence>
<name>A0ABT2D1M8_9BURK</name>
<proteinExistence type="predicted"/>
<dbReference type="RefSeq" id="WP_258813335.1">
    <property type="nucleotide sequence ID" value="NZ_JANUGU010000007.1"/>
</dbReference>
<dbReference type="EMBL" id="JANUGU010000007">
    <property type="protein sequence ID" value="MCS0660146.1"/>
    <property type="molecule type" value="Genomic_DNA"/>
</dbReference>
<organism evidence="2 3">
    <name type="scientific">Massilia terrae</name>
    <dbReference type="NCBI Taxonomy" id="1811224"/>
    <lineage>
        <taxon>Bacteria</taxon>
        <taxon>Pseudomonadati</taxon>
        <taxon>Pseudomonadota</taxon>
        <taxon>Betaproteobacteria</taxon>
        <taxon>Burkholderiales</taxon>
        <taxon>Oxalobacteraceae</taxon>
        <taxon>Telluria group</taxon>
        <taxon>Massilia</taxon>
    </lineage>
</organism>
<protein>
    <submittedName>
        <fullName evidence="2">Uncharacterized protein</fullName>
    </submittedName>
</protein>
<reference evidence="2 3" key="1">
    <citation type="submission" date="2022-08" db="EMBL/GenBank/DDBJ databases">
        <title>Reclassification of Massilia species as members of the genera Telluria, Duganella, Pseudoduganella, Mokoshia gen. nov. and Zemynaea gen. nov. using orthogonal and non-orthogonal genome-based approaches.</title>
        <authorList>
            <person name="Bowman J.P."/>
        </authorList>
    </citation>
    <scope>NUCLEOTIDE SEQUENCE [LARGE SCALE GENOMIC DNA]</scope>
    <source>
        <strain evidence="2 3">JCM 31606</strain>
    </source>
</reference>
<sequence>MHPIFLRCVAGLALAAGSAAASPPATYWTAVSPAVLDSARGGFTIGAGLALSFGLERLVSLNGEIVARTSVQLPDIGRLSTEQVRQTGAALSAVNLIQAGADNIFAQPAPGQMVGAMVIQNSLDGQAIRSQTVINASVNGLALLQALHFERSLADALAGAASPH</sequence>
<gene>
    <name evidence="2" type="ORF">NX778_18910</name>
</gene>
<keyword evidence="1" id="KW-0732">Signal</keyword>
<comment type="caution">
    <text evidence="2">The sequence shown here is derived from an EMBL/GenBank/DDBJ whole genome shotgun (WGS) entry which is preliminary data.</text>
</comment>
<evidence type="ECO:0000313" key="2">
    <source>
        <dbReference type="EMBL" id="MCS0660146.1"/>
    </source>
</evidence>
<feature type="chain" id="PRO_5045287820" evidence="1">
    <location>
        <begin position="22"/>
        <end position="164"/>
    </location>
</feature>
<evidence type="ECO:0000313" key="3">
    <source>
        <dbReference type="Proteomes" id="UP001204621"/>
    </source>
</evidence>
<feature type="signal peptide" evidence="1">
    <location>
        <begin position="1"/>
        <end position="21"/>
    </location>
</feature>
<keyword evidence="3" id="KW-1185">Reference proteome</keyword>
<dbReference type="Proteomes" id="UP001204621">
    <property type="component" value="Unassembled WGS sequence"/>
</dbReference>
<accession>A0ABT2D1M8</accession>